<dbReference type="PROSITE" id="PS51352">
    <property type="entry name" value="THIOREDOXIN_2"/>
    <property type="match status" value="1"/>
</dbReference>
<reference evidence="3 4" key="1">
    <citation type="submission" date="2018-06" db="EMBL/GenBank/DDBJ databases">
        <authorList>
            <consortium name="Pathogen Informatics"/>
            <person name="Doyle S."/>
        </authorList>
    </citation>
    <scope>NUCLEOTIDE SEQUENCE [LARGE SCALE GENOMIC DNA]</scope>
    <source>
        <strain evidence="3 4">NCTC13337</strain>
    </source>
</reference>
<dbReference type="EMBL" id="UHIC01000001">
    <property type="protein sequence ID" value="SUO97600.1"/>
    <property type="molecule type" value="Genomic_DNA"/>
</dbReference>
<dbReference type="GO" id="GO:0016491">
    <property type="term" value="F:oxidoreductase activity"/>
    <property type="evidence" value="ECO:0007669"/>
    <property type="project" value="InterPro"/>
</dbReference>
<feature type="transmembrane region" description="Helical" evidence="1">
    <location>
        <begin position="7"/>
        <end position="28"/>
    </location>
</feature>
<dbReference type="GO" id="GO:0016209">
    <property type="term" value="F:antioxidant activity"/>
    <property type="evidence" value="ECO:0007669"/>
    <property type="project" value="InterPro"/>
</dbReference>
<keyword evidence="4" id="KW-1185">Reference proteome</keyword>
<name>A0A380MYF0_9GAMM</name>
<dbReference type="InterPro" id="IPR013766">
    <property type="entry name" value="Thioredoxin_domain"/>
</dbReference>
<dbReference type="PANTHER" id="PTHR42852:SF17">
    <property type="entry name" value="THIOREDOXIN-LIKE PROTEIN HI_1115"/>
    <property type="match status" value="1"/>
</dbReference>
<keyword evidence="1" id="KW-0472">Membrane</keyword>
<sequence>MKKIRRFAFEALKALIVFLLIYFVVNWWRQPVQPAEPQLQLTDYQGQLVDIAALSQDKPVLIYFWGSWCGICRYMSPKIQQLKSDGYEVVTIAVQSGDNPSVAKYLQEHHYDFTTINDEQGKIFQDWQGRVTPSYVILKQGQLKQGLSGLQPLWSLKLRLWLH</sequence>
<dbReference type="PANTHER" id="PTHR42852">
    <property type="entry name" value="THIOL:DISULFIDE INTERCHANGE PROTEIN DSBE"/>
    <property type="match status" value="1"/>
</dbReference>
<keyword evidence="1" id="KW-1133">Transmembrane helix</keyword>
<protein>
    <submittedName>
        <fullName evidence="3">Soluble secreted antigen MPT53</fullName>
    </submittedName>
</protein>
<evidence type="ECO:0000259" key="2">
    <source>
        <dbReference type="PROSITE" id="PS51352"/>
    </source>
</evidence>
<dbReference type="RefSeq" id="WP_072576082.1">
    <property type="nucleotide sequence ID" value="NZ_LWHB01000049.1"/>
</dbReference>
<dbReference type="CDD" id="cd03011">
    <property type="entry name" value="TlpA_like_ScsD_MtbDsbE"/>
    <property type="match status" value="1"/>
</dbReference>
<evidence type="ECO:0000313" key="4">
    <source>
        <dbReference type="Proteomes" id="UP000254601"/>
    </source>
</evidence>
<accession>A0A380MYF0</accession>
<feature type="domain" description="Thioredoxin" evidence="2">
    <location>
        <begin position="30"/>
        <end position="163"/>
    </location>
</feature>
<evidence type="ECO:0000256" key="1">
    <source>
        <dbReference type="SAM" id="Phobius"/>
    </source>
</evidence>
<dbReference type="SUPFAM" id="SSF52833">
    <property type="entry name" value="Thioredoxin-like"/>
    <property type="match status" value="1"/>
</dbReference>
<proteinExistence type="predicted"/>
<gene>
    <name evidence="3" type="ORF">NCTC13337_02518</name>
</gene>
<organism evidence="3 4">
    <name type="scientific">Suttonella ornithocola</name>
    <dbReference type="NCBI Taxonomy" id="279832"/>
    <lineage>
        <taxon>Bacteria</taxon>
        <taxon>Pseudomonadati</taxon>
        <taxon>Pseudomonadota</taxon>
        <taxon>Gammaproteobacteria</taxon>
        <taxon>Cardiobacteriales</taxon>
        <taxon>Cardiobacteriaceae</taxon>
        <taxon>Suttonella</taxon>
    </lineage>
</organism>
<keyword evidence="1" id="KW-0812">Transmembrane</keyword>
<dbReference type="Proteomes" id="UP000254601">
    <property type="component" value="Unassembled WGS sequence"/>
</dbReference>
<dbReference type="OrthoDB" id="9796554at2"/>
<dbReference type="Pfam" id="PF00578">
    <property type="entry name" value="AhpC-TSA"/>
    <property type="match status" value="1"/>
</dbReference>
<dbReference type="AlphaFoldDB" id="A0A380MYF0"/>
<dbReference type="InterPro" id="IPR050553">
    <property type="entry name" value="Thioredoxin_ResA/DsbE_sf"/>
</dbReference>
<evidence type="ECO:0000313" key="3">
    <source>
        <dbReference type="EMBL" id="SUO97600.1"/>
    </source>
</evidence>
<dbReference type="Gene3D" id="3.40.30.10">
    <property type="entry name" value="Glutaredoxin"/>
    <property type="match status" value="1"/>
</dbReference>
<dbReference type="InterPro" id="IPR000866">
    <property type="entry name" value="AhpC/TSA"/>
</dbReference>
<dbReference type="InterPro" id="IPR036249">
    <property type="entry name" value="Thioredoxin-like_sf"/>
</dbReference>